<comment type="caution">
    <text evidence="1">The sequence shown here is derived from an EMBL/GenBank/DDBJ whole genome shotgun (WGS) entry which is preliminary data.</text>
</comment>
<sequence length="208" mass="23608">MKTCCDCNIEKPSEAFVPKKSCKDGLEPRCRVCRSIKYNKSTPTQLAKKIRNTQVLNSATRGHEAPTYTVAELEAWLMAQPRFPCLYFEWEASEFKKAKAPSVDRIDNSKGYTFDNMRLMSWEENRAAAAQSKKDCELIVNHRAVNCLNKDGTLHKSYLSLSDALRDFGVNPKQSWGITSVANGVPVPDGKGQLYAPRTYKGYRWEWA</sequence>
<dbReference type="AlphaFoldDB" id="A0A533I0F9"/>
<accession>A0A533I0F9</accession>
<evidence type="ECO:0000313" key="1">
    <source>
        <dbReference type="EMBL" id="TKW65189.1"/>
    </source>
</evidence>
<evidence type="ECO:0000313" key="2">
    <source>
        <dbReference type="Proteomes" id="UP000315344"/>
    </source>
</evidence>
<gene>
    <name evidence="1" type="ORF">DI616_15795</name>
</gene>
<name>A0A533I0F9_PARDE</name>
<dbReference type="EMBL" id="VAFL01000015">
    <property type="protein sequence ID" value="TKW65189.1"/>
    <property type="molecule type" value="Genomic_DNA"/>
</dbReference>
<organism evidence="1 2">
    <name type="scientific">Paracoccus denitrificans</name>
    <dbReference type="NCBI Taxonomy" id="266"/>
    <lineage>
        <taxon>Bacteria</taxon>
        <taxon>Pseudomonadati</taxon>
        <taxon>Pseudomonadota</taxon>
        <taxon>Alphaproteobacteria</taxon>
        <taxon>Rhodobacterales</taxon>
        <taxon>Paracoccaceae</taxon>
        <taxon>Paracoccus</taxon>
    </lineage>
</organism>
<dbReference type="InterPro" id="IPR036388">
    <property type="entry name" value="WH-like_DNA-bd_sf"/>
</dbReference>
<protein>
    <submittedName>
        <fullName evidence="1">Uncharacterized protein</fullName>
    </submittedName>
</protein>
<proteinExistence type="predicted"/>
<dbReference type="Gene3D" id="1.10.10.10">
    <property type="entry name" value="Winged helix-like DNA-binding domain superfamily/Winged helix DNA-binding domain"/>
    <property type="match status" value="1"/>
</dbReference>
<dbReference type="Proteomes" id="UP000315344">
    <property type="component" value="Unassembled WGS sequence"/>
</dbReference>
<reference evidence="1 2" key="1">
    <citation type="journal article" date="2017" name="Nat. Commun.">
        <title>In situ click chemistry generation of cyclooxygenase-2 inhibitors.</title>
        <authorList>
            <person name="Bhardwaj A."/>
            <person name="Kaur J."/>
            <person name="Wuest M."/>
            <person name="Wuest F."/>
        </authorList>
    </citation>
    <scope>NUCLEOTIDE SEQUENCE [LARGE SCALE GENOMIC DNA]</scope>
    <source>
        <strain evidence="1">S2_012_000_R3_94</strain>
    </source>
</reference>